<dbReference type="Gene3D" id="3.20.20.150">
    <property type="entry name" value="Divalent-metal-dependent TIM barrel enzymes"/>
    <property type="match status" value="1"/>
</dbReference>
<reference evidence="2 3" key="1">
    <citation type="journal article" date="2018" name="PLoS Genet.">
        <title>Population sequencing reveals clonal diversity and ancestral inbreeding in the grapevine cultivar Chardonnay.</title>
        <authorList>
            <person name="Roach M.J."/>
            <person name="Johnson D.L."/>
            <person name="Bohlmann J."/>
            <person name="van Vuuren H.J."/>
            <person name="Jones S.J."/>
            <person name="Pretorius I.S."/>
            <person name="Schmidt S.A."/>
            <person name="Borneman A.R."/>
        </authorList>
    </citation>
    <scope>NUCLEOTIDE SEQUENCE [LARGE SCALE GENOMIC DNA]</scope>
    <source>
        <strain evidence="3">cv. Chardonnay</strain>
        <tissue evidence="2">Leaf</tissue>
    </source>
</reference>
<keyword evidence="2" id="KW-0489">Methyltransferase</keyword>
<organism evidence="2 3">
    <name type="scientific">Vitis vinifera</name>
    <name type="common">Grape</name>
    <dbReference type="NCBI Taxonomy" id="29760"/>
    <lineage>
        <taxon>Eukaryota</taxon>
        <taxon>Viridiplantae</taxon>
        <taxon>Streptophyta</taxon>
        <taxon>Embryophyta</taxon>
        <taxon>Tracheophyta</taxon>
        <taxon>Spermatophyta</taxon>
        <taxon>Magnoliopsida</taxon>
        <taxon>eudicotyledons</taxon>
        <taxon>Gunneridae</taxon>
        <taxon>Pentapetalae</taxon>
        <taxon>rosids</taxon>
        <taxon>Vitales</taxon>
        <taxon>Vitaceae</taxon>
        <taxon>Viteae</taxon>
        <taxon>Vitis</taxon>
    </lineage>
</organism>
<dbReference type="GO" id="GO:0032259">
    <property type="term" value="P:methylation"/>
    <property type="evidence" value="ECO:0007669"/>
    <property type="project" value="UniProtKB-KW"/>
</dbReference>
<dbReference type="Pfam" id="PF17285">
    <property type="entry name" value="PRMT5_TIM"/>
    <property type="match status" value="1"/>
</dbReference>
<feature type="domain" description="PRMT5 TIM barrel" evidence="1">
    <location>
        <begin position="2"/>
        <end position="63"/>
    </location>
</feature>
<dbReference type="GO" id="GO:0008168">
    <property type="term" value="F:methyltransferase activity"/>
    <property type="evidence" value="ECO:0007669"/>
    <property type="project" value="UniProtKB-KW"/>
</dbReference>
<dbReference type="InterPro" id="IPR035247">
    <property type="entry name" value="PRMT5_TIM"/>
</dbReference>
<evidence type="ECO:0000259" key="1">
    <source>
        <dbReference type="Pfam" id="PF17285"/>
    </source>
</evidence>
<dbReference type="AlphaFoldDB" id="A0A438C1W0"/>
<accession>A0A438C1W0</accession>
<protein>
    <submittedName>
        <fullName evidence="2">Protein arginine N-methyltransferase 1.5</fullName>
    </submittedName>
</protein>
<name>A0A438C1W0_VITVI</name>
<sequence length="64" mass="7523">MLKLWLRIPLEKTDDDAMDGTHDDLTFLFFAIQNGGQTDSWELWNSFRLLCEHHSQLFIALDVL</sequence>
<proteinExistence type="predicted"/>
<evidence type="ECO:0000313" key="2">
    <source>
        <dbReference type="EMBL" id="RVW17219.1"/>
    </source>
</evidence>
<evidence type="ECO:0000313" key="3">
    <source>
        <dbReference type="Proteomes" id="UP000288805"/>
    </source>
</evidence>
<keyword evidence="2" id="KW-0808">Transferase</keyword>
<comment type="caution">
    <text evidence="2">The sequence shown here is derived from an EMBL/GenBank/DDBJ whole genome shotgun (WGS) entry which is preliminary data.</text>
</comment>
<gene>
    <name evidence="2" type="primary">PMRT15_1</name>
    <name evidence="2" type="ORF">CK203_069177</name>
</gene>
<dbReference type="Proteomes" id="UP000288805">
    <property type="component" value="Unassembled WGS sequence"/>
</dbReference>
<dbReference type="EMBL" id="QGNW01002579">
    <property type="protein sequence ID" value="RVW17219.1"/>
    <property type="molecule type" value="Genomic_DNA"/>
</dbReference>